<proteinExistence type="inferred from homology"/>
<dbReference type="AlphaFoldDB" id="A0A381RIL3"/>
<evidence type="ECO:0008006" key="3">
    <source>
        <dbReference type="Google" id="ProtNLM"/>
    </source>
</evidence>
<gene>
    <name evidence="2" type="ORF">METZ01_LOCUS43613</name>
</gene>
<name>A0A381RIL3_9ZZZZ</name>
<dbReference type="PANTHER" id="PTHR12151:SF25">
    <property type="entry name" value="LINALOOL DEHYDRATASE_ISOMERASE DOMAIN-CONTAINING PROTEIN"/>
    <property type="match status" value="1"/>
</dbReference>
<protein>
    <recommendedName>
        <fullName evidence="3">Thioredoxin domain-containing protein</fullName>
    </recommendedName>
</protein>
<organism evidence="2">
    <name type="scientific">marine metagenome</name>
    <dbReference type="NCBI Taxonomy" id="408172"/>
    <lineage>
        <taxon>unclassified sequences</taxon>
        <taxon>metagenomes</taxon>
        <taxon>ecological metagenomes</taxon>
    </lineage>
</organism>
<accession>A0A381RIL3</accession>
<dbReference type="EMBL" id="UINC01001920">
    <property type="protein sequence ID" value="SUZ90759.1"/>
    <property type="molecule type" value="Genomic_DNA"/>
</dbReference>
<evidence type="ECO:0000256" key="1">
    <source>
        <dbReference type="ARBA" id="ARBA00010996"/>
    </source>
</evidence>
<dbReference type="SUPFAM" id="SSF52833">
    <property type="entry name" value="Thioredoxin-like"/>
    <property type="match status" value="1"/>
</dbReference>
<dbReference type="InterPro" id="IPR036249">
    <property type="entry name" value="Thioredoxin-like_sf"/>
</dbReference>
<comment type="similarity">
    <text evidence="1">Belongs to the SCO1/2 family.</text>
</comment>
<sequence length="215" mass="23543">MRNAVTLISILLLAVAGMLWLGQTPKHLSVAELESLGLVALPEPLEITDPLLFDQSGNPFDVRRFEGRWSFIFFGYTRCPDICPVTMSILGQAERLIDADSRRDVATEGFQGILVSVDPERDDQDAMKAYVEAFSPTFIGLIGSGAAVKSFGLQLGIGYRRGETVGSEIGYLIEHSPHIVVVDPAARHYGYIKPPFEASRVALIYSSLRQITVAS</sequence>
<evidence type="ECO:0000313" key="2">
    <source>
        <dbReference type="EMBL" id="SUZ90759.1"/>
    </source>
</evidence>
<dbReference type="InterPro" id="IPR003782">
    <property type="entry name" value="SCO1/SenC"/>
</dbReference>
<reference evidence="2" key="1">
    <citation type="submission" date="2018-05" db="EMBL/GenBank/DDBJ databases">
        <authorList>
            <person name="Lanie J.A."/>
            <person name="Ng W.-L."/>
            <person name="Kazmierczak K.M."/>
            <person name="Andrzejewski T.M."/>
            <person name="Davidsen T.M."/>
            <person name="Wayne K.J."/>
            <person name="Tettelin H."/>
            <person name="Glass J.I."/>
            <person name="Rusch D."/>
            <person name="Podicherti R."/>
            <person name="Tsui H.-C.T."/>
            <person name="Winkler M.E."/>
        </authorList>
    </citation>
    <scope>NUCLEOTIDE SEQUENCE</scope>
</reference>
<dbReference type="PANTHER" id="PTHR12151">
    <property type="entry name" value="ELECTRON TRANSPORT PROTIN SCO1/SENC FAMILY MEMBER"/>
    <property type="match status" value="1"/>
</dbReference>
<dbReference type="Gene3D" id="3.40.30.10">
    <property type="entry name" value="Glutaredoxin"/>
    <property type="match status" value="1"/>
</dbReference>
<dbReference type="Pfam" id="PF02630">
    <property type="entry name" value="SCO1-SenC"/>
    <property type="match status" value="1"/>
</dbReference>
<dbReference type="CDD" id="cd02968">
    <property type="entry name" value="SCO"/>
    <property type="match status" value="1"/>
</dbReference>